<dbReference type="Pfam" id="PF00027">
    <property type="entry name" value="cNMP_binding"/>
    <property type="match status" value="1"/>
</dbReference>
<protein>
    <submittedName>
        <fullName evidence="3">CRP-like cAMP-binding protein</fullName>
    </submittedName>
    <submittedName>
        <fullName evidence="2">Cyclic nucleotide-binding protein</fullName>
    </submittedName>
</protein>
<dbReference type="InterPro" id="IPR014710">
    <property type="entry name" value="RmlC-like_jellyroll"/>
</dbReference>
<proteinExistence type="predicted"/>
<reference evidence="2" key="4">
    <citation type="submission" date="2024-05" db="EMBL/GenBank/DDBJ databases">
        <authorList>
            <person name="Sun Q."/>
            <person name="Zhou Y."/>
        </authorList>
    </citation>
    <scope>NUCLEOTIDE SEQUENCE</scope>
    <source>
        <strain evidence="2">CGMCC 1.15287</strain>
    </source>
</reference>
<keyword evidence="5" id="KW-1185">Reference proteome</keyword>
<feature type="domain" description="Cyclic nucleotide-binding" evidence="1">
    <location>
        <begin position="17"/>
        <end position="116"/>
    </location>
</feature>
<dbReference type="PROSITE" id="PS50042">
    <property type="entry name" value="CNMP_BINDING_3"/>
    <property type="match status" value="1"/>
</dbReference>
<evidence type="ECO:0000313" key="3">
    <source>
        <dbReference type="EMBL" id="MBB4106699.1"/>
    </source>
</evidence>
<evidence type="ECO:0000313" key="2">
    <source>
        <dbReference type="EMBL" id="GGH03219.1"/>
    </source>
</evidence>
<dbReference type="InterPro" id="IPR018490">
    <property type="entry name" value="cNMP-bd_dom_sf"/>
</dbReference>
<organism evidence="3 4">
    <name type="scientific">Pedobacter zeae</name>
    <dbReference type="NCBI Taxonomy" id="1737356"/>
    <lineage>
        <taxon>Bacteria</taxon>
        <taxon>Pseudomonadati</taxon>
        <taxon>Bacteroidota</taxon>
        <taxon>Sphingobacteriia</taxon>
        <taxon>Sphingobacteriales</taxon>
        <taxon>Sphingobacteriaceae</taxon>
        <taxon>Pedobacter</taxon>
    </lineage>
</organism>
<dbReference type="RefSeq" id="WP_183759938.1">
    <property type="nucleotide sequence ID" value="NZ_BMHZ01000002.1"/>
</dbReference>
<reference evidence="2" key="1">
    <citation type="journal article" date="2014" name="Int. J. Syst. Evol. Microbiol.">
        <title>Complete genome of a new Firmicutes species belonging to the dominant human colonic microbiota ('Ruminococcus bicirculans') reveals two chromosomes and a selective capacity to utilize plant glucans.</title>
        <authorList>
            <consortium name="NISC Comparative Sequencing Program"/>
            <person name="Wegmann U."/>
            <person name="Louis P."/>
            <person name="Goesmann A."/>
            <person name="Henrissat B."/>
            <person name="Duncan S.H."/>
            <person name="Flint H.J."/>
        </authorList>
    </citation>
    <scope>NUCLEOTIDE SEQUENCE</scope>
    <source>
        <strain evidence="2">CGMCC 1.15287</strain>
    </source>
</reference>
<accession>A0A7W6P3Q2</accession>
<dbReference type="Gene3D" id="2.60.120.10">
    <property type="entry name" value="Jelly Rolls"/>
    <property type="match status" value="1"/>
</dbReference>
<dbReference type="Proteomes" id="UP000642938">
    <property type="component" value="Unassembled WGS sequence"/>
</dbReference>
<dbReference type="EMBL" id="BMHZ01000002">
    <property type="protein sequence ID" value="GGH03219.1"/>
    <property type="molecule type" value="Genomic_DNA"/>
</dbReference>
<evidence type="ECO:0000259" key="1">
    <source>
        <dbReference type="PROSITE" id="PS50042"/>
    </source>
</evidence>
<evidence type="ECO:0000313" key="4">
    <source>
        <dbReference type="Proteomes" id="UP000532273"/>
    </source>
</evidence>
<dbReference type="Proteomes" id="UP000532273">
    <property type="component" value="Unassembled WGS sequence"/>
</dbReference>
<dbReference type="EMBL" id="JACIEF010000001">
    <property type="protein sequence ID" value="MBB4106699.1"/>
    <property type="molecule type" value="Genomic_DNA"/>
</dbReference>
<name>A0A7W6P3Q2_9SPHI</name>
<dbReference type="InterPro" id="IPR000595">
    <property type="entry name" value="cNMP-bd_dom"/>
</dbReference>
<gene>
    <name evidence="2" type="ORF">GCM10007422_18120</name>
    <name evidence="3" type="ORF">GGQ60_000659</name>
</gene>
<reference evidence="5" key="2">
    <citation type="journal article" date="2019" name="Int. J. Syst. Evol. Microbiol.">
        <title>The Global Catalogue of Microorganisms (GCM) 10K type strain sequencing project: providing services to taxonomists for standard genome sequencing and annotation.</title>
        <authorList>
            <consortium name="The Broad Institute Genomics Platform"/>
            <consortium name="The Broad Institute Genome Sequencing Center for Infectious Disease"/>
            <person name="Wu L."/>
            <person name="Ma J."/>
        </authorList>
    </citation>
    <scope>NUCLEOTIDE SEQUENCE [LARGE SCALE GENOMIC DNA]</scope>
    <source>
        <strain evidence="5">CGMCC 1.15287</strain>
    </source>
</reference>
<dbReference type="SUPFAM" id="SSF51206">
    <property type="entry name" value="cAMP-binding domain-like"/>
    <property type="match status" value="1"/>
</dbReference>
<sequence>MHETLFKYIEDKSGMTLDSNEKILIAEKFKAKKFRKRQYLLQEGDVCKYAGFVVRGAARMFSVNDKGQEHIVRFGVEGWWLGDPESYTQGTPTQFHIELLEDSDLLLITWDQFQELNATIPAVAATLKSMDKQSFIASQKRIHAAISLSAEERYEELMKSYPSFILRFPQNMVASYLGISPETLSRIKKNAHNN</sequence>
<dbReference type="AlphaFoldDB" id="A0A7W6P3Q2"/>
<comment type="caution">
    <text evidence="3">The sequence shown here is derived from an EMBL/GenBank/DDBJ whole genome shotgun (WGS) entry which is preliminary data.</text>
</comment>
<reference evidence="3 4" key="3">
    <citation type="submission" date="2020-08" db="EMBL/GenBank/DDBJ databases">
        <title>Genomic Encyclopedia of Type Strains, Phase IV (KMG-IV): sequencing the most valuable type-strain genomes for metagenomic binning, comparative biology and taxonomic classification.</title>
        <authorList>
            <person name="Goeker M."/>
        </authorList>
    </citation>
    <scope>NUCLEOTIDE SEQUENCE [LARGE SCALE GENOMIC DNA]</scope>
    <source>
        <strain evidence="3 4">DSM 100774</strain>
    </source>
</reference>
<evidence type="ECO:0000313" key="5">
    <source>
        <dbReference type="Proteomes" id="UP000642938"/>
    </source>
</evidence>